<gene>
    <name evidence="2" type="ORF">Pth03_60290</name>
</gene>
<sequence length="54" mass="5773">MSNQEEPMETLQEPSAQQDATHSVAAAEPVRAVPRLVVLNTENADTCSVDGTCM</sequence>
<organism evidence="2 3">
    <name type="scientific">Planotetraspora thailandica</name>
    <dbReference type="NCBI Taxonomy" id="487172"/>
    <lineage>
        <taxon>Bacteria</taxon>
        <taxon>Bacillati</taxon>
        <taxon>Actinomycetota</taxon>
        <taxon>Actinomycetes</taxon>
        <taxon>Streptosporangiales</taxon>
        <taxon>Streptosporangiaceae</taxon>
        <taxon>Planotetraspora</taxon>
    </lineage>
</organism>
<evidence type="ECO:0000256" key="1">
    <source>
        <dbReference type="SAM" id="MobiDB-lite"/>
    </source>
</evidence>
<evidence type="ECO:0000313" key="2">
    <source>
        <dbReference type="EMBL" id="GII57640.1"/>
    </source>
</evidence>
<evidence type="ECO:0000313" key="3">
    <source>
        <dbReference type="Proteomes" id="UP000605992"/>
    </source>
</evidence>
<accession>A0A8J3V7U7</accession>
<feature type="compositionally biased region" description="Polar residues" evidence="1">
    <location>
        <begin position="12"/>
        <end position="21"/>
    </location>
</feature>
<comment type="caution">
    <text evidence="2">The sequence shown here is derived from an EMBL/GenBank/DDBJ whole genome shotgun (WGS) entry which is preliminary data.</text>
</comment>
<keyword evidence="3" id="KW-1185">Reference proteome</keyword>
<dbReference type="RefSeq" id="WP_203947760.1">
    <property type="nucleotide sequence ID" value="NZ_BOOR01000054.1"/>
</dbReference>
<proteinExistence type="predicted"/>
<dbReference type="Proteomes" id="UP000605992">
    <property type="component" value="Unassembled WGS sequence"/>
</dbReference>
<reference evidence="2" key="1">
    <citation type="submission" date="2021-01" db="EMBL/GenBank/DDBJ databases">
        <title>Whole genome shotgun sequence of Planotetraspora thailandica NBRC 104271.</title>
        <authorList>
            <person name="Komaki H."/>
            <person name="Tamura T."/>
        </authorList>
    </citation>
    <scope>NUCLEOTIDE SEQUENCE</scope>
    <source>
        <strain evidence="2">NBRC 104271</strain>
    </source>
</reference>
<feature type="region of interest" description="Disordered" evidence="1">
    <location>
        <begin position="1"/>
        <end position="27"/>
    </location>
</feature>
<protein>
    <submittedName>
        <fullName evidence="2">Uncharacterized protein</fullName>
    </submittedName>
</protein>
<name>A0A8J3V7U7_9ACTN</name>
<dbReference type="EMBL" id="BOOR01000054">
    <property type="protein sequence ID" value="GII57640.1"/>
    <property type="molecule type" value="Genomic_DNA"/>
</dbReference>
<dbReference type="AlphaFoldDB" id="A0A8J3V7U7"/>